<dbReference type="InterPro" id="IPR003594">
    <property type="entry name" value="HATPase_dom"/>
</dbReference>
<dbReference type="OrthoDB" id="5348736at2"/>
<dbReference type="CDD" id="cd00082">
    <property type="entry name" value="HisKA"/>
    <property type="match status" value="1"/>
</dbReference>
<organism evidence="16 17">
    <name type="scientific">Candidatus Marinarcus aquaticus</name>
    <dbReference type="NCBI Taxonomy" id="2044504"/>
    <lineage>
        <taxon>Bacteria</taxon>
        <taxon>Pseudomonadati</taxon>
        <taxon>Campylobacterota</taxon>
        <taxon>Epsilonproteobacteria</taxon>
        <taxon>Campylobacterales</taxon>
        <taxon>Arcobacteraceae</taxon>
        <taxon>Candidatus Marinarcus</taxon>
    </lineage>
</organism>
<evidence type="ECO:0000256" key="5">
    <source>
        <dbReference type="ARBA" id="ARBA00022553"/>
    </source>
</evidence>
<evidence type="ECO:0000256" key="13">
    <source>
        <dbReference type="ARBA" id="ARBA00023136"/>
    </source>
</evidence>
<dbReference type="EC" id="2.7.13.3" evidence="3"/>
<proteinExistence type="predicted"/>
<evidence type="ECO:0000256" key="12">
    <source>
        <dbReference type="ARBA" id="ARBA00023012"/>
    </source>
</evidence>
<name>A0A4Q0XVW2_9BACT</name>
<dbReference type="Gene3D" id="1.10.287.130">
    <property type="match status" value="1"/>
</dbReference>
<dbReference type="Gene3D" id="3.30.450.20">
    <property type="entry name" value="PAS domain"/>
    <property type="match status" value="2"/>
</dbReference>
<feature type="transmembrane region" description="Helical" evidence="14">
    <location>
        <begin position="12"/>
        <end position="32"/>
    </location>
</feature>
<dbReference type="Pfam" id="PF00512">
    <property type="entry name" value="HisKA"/>
    <property type="match status" value="1"/>
</dbReference>
<comment type="subcellular location">
    <subcellularLocation>
        <location evidence="2">Cell membrane</location>
        <topology evidence="2">Multi-pass membrane protein</topology>
    </subcellularLocation>
</comment>
<dbReference type="Pfam" id="PF08269">
    <property type="entry name" value="dCache_2"/>
    <property type="match status" value="1"/>
</dbReference>
<dbReference type="InterPro" id="IPR005467">
    <property type="entry name" value="His_kinase_dom"/>
</dbReference>
<evidence type="ECO:0000256" key="6">
    <source>
        <dbReference type="ARBA" id="ARBA00022679"/>
    </source>
</evidence>
<dbReference type="PROSITE" id="PS50109">
    <property type="entry name" value="HIS_KIN"/>
    <property type="match status" value="1"/>
</dbReference>
<dbReference type="Gene3D" id="3.30.565.10">
    <property type="entry name" value="Histidine kinase-like ATPase, C-terminal domain"/>
    <property type="match status" value="1"/>
</dbReference>
<dbReference type="InterPro" id="IPR036097">
    <property type="entry name" value="HisK_dim/P_sf"/>
</dbReference>
<dbReference type="PRINTS" id="PR00344">
    <property type="entry name" value="BCTRLSENSOR"/>
</dbReference>
<dbReference type="InterPro" id="IPR033480">
    <property type="entry name" value="sCache_2"/>
</dbReference>
<keyword evidence="10" id="KW-0067">ATP-binding</keyword>
<keyword evidence="7 14" id="KW-0812">Transmembrane</keyword>
<dbReference type="Pfam" id="PF02518">
    <property type="entry name" value="HATPase_c"/>
    <property type="match status" value="1"/>
</dbReference>
<dbReference type="InterPro" id="IPR003661">
    <property type="entry name" value="HisK_dim/P_dom"/>
</dbReference>
<dbReference type="Proteomes" id="UP000290657">
    <property type="component" value="Unassembled WGS sequence"/>
</dbReference>
<comment type="catalytic activity">
    <reaction evidence="1">
        <text>ATP + protein L-histidine = ADP + protein N-phospho-L-histidine.</text>
        <dbReference type="EC" id="2.7.13.3"/>
    </reaction>
</comment>
<evidence type="ECO:0000256" key="1">
    <source>
        <dbReference type="ARBA" id="ARBA00000085"/>
    </source>
</evidence>
<keyword evidence="5" id="KW-0597">Phosphoprotein</keyword>
<keyword evidence="9 16" id="KW-0418">Kinase</keyword>
<keyword evidence="4" id="KW-1003">Cell membrane</keyword>
<dbReference type="InterPro" id="IPR004358">
    <property type="entry name" value="Sig_transdc_His_kin-like_C"/>
</dbReference>
<dbReference type="InterPro" id="IPR004010">
    <property type="entry name" value="Double_Cache_2"/>
</dbReference>
<dbReference type="SUPFAM" id="SSF55874">
    <property type="entry name" value="ATPase domain of HSP90 chaperone/DNA topoisomerase II/histidine kinase"/>
    <property type="match status" value="1"/>
</dbReference>
<keyword evidence="8" id="KW-0547">Nucleotide-binding</keyword>
<dbReference type="RefSeq" id="WP_128994939.1">
    <property type="nucleotide sequence ID" value="NZ_PDKN01000001.1"/>
</dbReference>
<sequence length="636" mass="74532">MLKENETKLLNFIKFSPLIFISIIAVIINILIYGQNQIHFEQEVKKAQKDFIHTQKIIVKNHVETAYQDIINEKNSIEQRLKEQIKQKVYEAYAIVENLYAQHKHEGQEHVLKIIKDALRNIRFNDGRGYIFIDHVSGVKILQPIHPQFEGQNFLHFKDPKGYEFVQTIAKTIKNNEERFDSYYWYKPDNKEQIFKKISFYKTFKPLDFAIGAGEYIDDFTNELKEKILHKYIHNKRQNDNNYLFIIEYNGIYLAHIKQEYVGKNRMALTDKYGNKITQLIINTAKEGEGYVRYFGTIMPQTGKPAMKTTFVKGLQEWDWAIAAGFYDKELQLLLQQKENELIEKNKQYMKKIFFVSLVLTAILILITIYISKILRNSFFEYKQQIIKGINENKAKDKLLYQQAKMAAMGEMLANIAHQWRQPLSLISSVASGMKVQKELNISNQDDEIKAYDAILKHVRYLSTTIDDFRNYFRPDKEKTRVQIREVFDKTFQLIDLKSRGIRVIQHIQDVELKTLENELIQVLINILNNAKDALQDKREKIIIINVEVQNNLLIISIHDSAGGIDEAIQNRIFEPYFTTKHKAQGTGIGLYMVEEILTRHMGANIEVKNSEFEFENTTYSGAEFIITFNLDDNKA</sequence>
<evidence type="ECO:0000256" key="10">
    <source>
        <dbReference type="ARBA" id="ARBA00022840"/>
    </source>
</evidence>
<evidence type="ECO:0000256" key="4">
    <source>
        <dbReference type="ARBA" id="ARBA00022475"/>
    </source>
</evidence>
<dbReference type="EMBL" id="PDKN01000001">
    <property type="protein sequence ID" value="RXJ60804.1"/>
    <property type="molecule type" value="Genomic_DNA"/>
</dbReference>
<evidence type="ECO:0000259" key="15">
    <source>
        <dbReference type="PROSITE" id="PS50109"/>
    </source>
</evidence>
<keyword evidence="17" id="KW-1185">Reference proteome</keyword>
<evidence type="ECO:0000256" key="9">
    <source>
        <dbReference type="ARBA" id="ARBA00022777"/>
    </source>
</evidence>
<keyword evidence="13 14" id="KW-0472">Membrane</keyword>
<keyword evidence="11 14" id="KW-1133">Transmembrane helix</keyword>
<dbReference type="PANTHER" id="PTHR43065:SF46">
    <property type="entry name" value="C4-DICARBOXYLATE TRANSPORT SENSOR PROTEIN DCTB"/>
    <property type="match status" value="1"/>
</dbReference>
<dbReference type="SMART" id="SM01049">
    <property type="entry name" value="Cache_2"/>
    <property type="match status" value="2"/>
</dbReference>
<reference evidence="16 17" key="1">
    <citation type="submission" date="2017-10" db="EMBL/GenBank/DDBJ databases">
        <title>Genomics of the genus Arcobacter.</title>
        <authorList>
            <person name="Perez-Cataluna A."/>
            <person name="Figueras M.J."/>
        </authorList>
    </citation>
    <scope>NUCLEOTIDE SEQUENCE [LARGE SCALE GENOMIC DNA]</scope>
    <source>
        <strain evidence="16 17">CECT 8987</strain>
    </source>
</reference>
<evidence type="ECO:0000256" key="11">
    <source>
        <dbReference type="ARBA" id="ARBA00022989"/>
    </source>
</evidence>
<dbReference type="GO" id="GO:0000155">
    <property type="term" value="F:phosphorelay sensor kinase activity"/>
    <property type="evidence" value="ECO:0007669"/>
    <property type="project" value="InterPro"/>
</dbReference>
<dbReference type="PANTHER" id="PTHR43065">
    <property type="entry name" value="SENSOR HISTIDINE KINASE"/>
    <property type="match status" value="1"/>
</dbReference>
<comment type="caution">
    <text evidence="16">The sequence shown here is derived from an EMBL/GenBank/DDBJ whole genome shotgun (WGS) entry which is preliminary data.</text>
</comment>
<dbReference type="GO" id="GO:0005524">
    <property type="term" value="F:ATP binding"/>
    <property type="evidence" value="ECO:0007669"/>
    <property type="project" value="UniProtKB-KW"/>
</dbReference>
<accession>A0A4Q0XVW2</accession>
<dbReference type="GO" id="GO:0005886">
    <property type="term" value="C:plasma membrane"/>
    <property type="evidence" value="ECO:0007669"/>
    <property type="project" value="UniProtKB-SubCell"/>
</dbReference>
<dbReference type="SMART" id="SM00388">
    <property type="entry name" value="HisKA"/>
    <property type="match status" value="1"/>
</dbReference>
<dbReference type="SUPFAM" id="SSF47384">
    <property type="entry name" value="Homodimeric domain of signal transducing histidine kinase"/>
    <property type="match status" value="1"/>
</dbReference>
<keyword evidence="12" id="KW-0902">Two-component regulatory system</keyword>
<evidence type="ECO:0000313" key="17">
    <source>
        <dbReference type="Proteomes" id="UP000290657"/>
    </source>
</evidence>
<feature type="transmembrane region" description="Helical" evidence="14">
    <location>
        <begin position="353"/>
        <end position="371"/>
    </location>
</feature>
<evidence type="ECO:0000256" key="3">
    <source>
        <dbReference type="ARBA" id="ARBA00012438"/>
    </source>
</evidence>
<protein>
    <recommendedName>
        <fullName evidence="3">histidine kinase</fullName>
        <ecNumber evidence="3">2.7.13.3</ecNumber>
    </recommendedName>
</protein>
<feature type="domain" description="Histidine kinase" evidence="15">
    <location>
        <begin position="415"/>
        <end position="633"/>
    </location>
</feature>
<evidence type="ECO:0000256" key="2">
    <source>
        <dbReference type="ARBA" id="ARBA00004651"/>
    </source>
</evidence>
<gene>
    <name evidence="16" type="ORF">CRV04_01970</name>
</gene>
<dbReference type="InterPro" id="IPR036890">
    <property type="entry name" value="HATPase_C_sf"/>
</dbReference>
<evidence type="ECO:0000256" key="8">
    <source>
        <dbReference type="ARBA" id="ARBA00022741"/>
    </source>
</evidence>
<evidence type="ECO:0000256" key="7">
    <source>
        <dbReference type="ARBA" id="ARBA00022692"/>
    </source>
</evidence>
<evidence type="ECO:0000256" key="14">
    <source>
        <dbReference type="SAM" id="Phobius"/>
    </source>
</evidence>
<keyword evidence="6" id="KW-0808">Transferase</keyword>
<evidence type="ECO:0000313" key="16">
    <source>
        <dbReference type="EMBL" id="RXJ60804.1"/>
    </source>
</evidence>
<dbReference type="AlphaFoldDB" id="A0A4Q0XVW2"/>
<dbReference type="SMART" id="SM00387">
    <property type="entry name" value="HATPase_c"/>
    <property type="match status" value="1"/>
</dbReference>